<gene>
    <name evidence="1" type="ORF">Cvel_32012</name>
</gene>
<protein>
    <submittedName>
        <fullName evidence="1">Uncharacterized protein</fullName>
    </submittedName>
</protein>
<dbReference type="Gene3D" id="3.80.10.10">
    <property type="entry name" value="Ribonuclease Inhibitor"/>
    <property type="match status" value="1"/>
</dbReference>
<dbReference type="EMBL" id="CDMZ01003967">
    <property type="protein sequence ID" value="CEM48219.1"/>
    <property type="molecule type" value="Genomic_DNA"/>
</dbReference>
<name>A0A0G4HUT6_9ALVE</name>
<evidence type="ECO:0000313" key="1">
    <source>
        <dbReference type="EMBL" id="CEM48219.1"/>
    </source>
</evidence>
<accession>A0A0G4HUT6</accession>
<proteinExistence type="predicted"/>
<organism evidence="1">
    <name type="scientific">Chromera velia CCMP2878</name>
    <dbReference type="NCBI Taxonomy" id="1169474"/>
    <lineage>
        <taxon>Eukaryota</taxon>
        <taxon>Sar</taxon>
        <taxon>Alveolata</taxon>
        <taxon>Colpodellida</taxon>
        <taxon>Chromeraceae</taxon>
        <taxon>Chromera</taxon>
    </lineage>
</organism>
<dbReference type="PhylomeDB" id="A0A0G4HUT6"/>
<dbReference type="InterPro" id="IPR032675">
    <property type="entry name" value="LRR_dom_sf"/>
</dbReference>
<dbReference type="SUPFAM" id="SSF52047">
    <property type="entry name" value="RNI-like"/>
    <property type="match status" value="1"/>
</dbReference>
<dbReference type="AlphaFoldDB" id="A0A0G4HUT6"/>
<reference evidence="1" key="1">
    <citation type="submission" date="2014-11" db="EMBL/GenBank/DDBJ databases">
        <authorList>
            <person name="Otto D Thomas"/>
            <person name="Naeem Raeece"/>
        </authorList>
    </citation>
    <scope>NUCLEOTIDE SEQUENCE</scope>
</reference>
<sequence length="474" mass="53628">MEVGFGCAMDVLLETSRAKHHTELTVYWAHVLNIFALMKGPEVAKYVAMGGRLKPRQEMEKRFSGVYFSVEEVIHLMTEQDRIDGGRGRARIYALSYSWHSAEHPDPTGSTAKTVMKGLEEKESYSALSFVRAGREEGERLFSKERGGKQERREAWGEEEQKWMEKHLQRASTNTLPENTSGFPVYFQNFISLLQRLPDKGRTPEEDALFKQGLGLLSCGYGNTSGYVYFLRCTDVPAELEGVTNKTPYHKRGWTNFESRVAAVKHQNETIHLGPFTGTLEQVPLSPPGFQRLLEEKRPEERTEENKDGFVIRFTNGKEDRPLVANLYRTFVFDTQVRGQKLIGMWGRYTIDTKERGEILGEYFAGIGEQPECQVEEVHLGWCGLNDDSLPPIAAGLRALSSLRTLYLRDGGCGPSSLSALTCLHQLKKLWLAYDSESIAATLRGSYELKELRRALPKCKILLGTVYCSNCVIM</sequence>
<dbReference type="VEuPathDB" id="CryptoDB:Cvel_32012"/>